<evidence type="ECO:0000313" key="4">
    <source>
        <dbReference type="WBParaSite" id="ACRNAN_scaffold4748.g29316.t1"/>
    </source>
</evidence>
<dbReference type="Proteomes" id="UP000887540">
    <property type="component" value="Unplaced"/>
</dbReference>
<accession>A0A914DY09</accession>
<dbReference type="GO" id="GO:0005730">
    <property type="term" value="C:nucleolus"/>
    <property type="evidence" value="ECO:0007669"/>
    <property type="project" value="UniProtKB-SubCell"/>
</dbReference>
<reference evidence="4" key="1">
    <citation type="submission" date="2022-11" db="UniProtKB">
        <authorList>
            <consortium name="WormBaseParasite"/>
        </authorList>
    </citation>
    <scope>IDENTIFICATION</scope>
</reference>
<dbReference type="GO" id="GO:0000176">
    <property type="term" value="C:nuclear exosome (RNase complex)"/>
    <property type="evidence" value="ECO:0007669"/>
    <property type="project" value="TreeGrafter"/>
</dbReference>
<dbReference type="InterPro" id="IPR039771">
    <property type="entry name" value="Csl4"/>
</dbReference>
<protein>
    <submittedName>
        <fullName evidence="4">Exosome complex component CSL4</fullName>
    </submittedName>
</protein>
<proteinExistence type="predicted"/>
<comment type="subcellular location">
    <subcellularLocation>
        <location evidence="1">Nucleus</location>
        <location evidence="1">Nucleolus</location>
    </subcellularLocation>
</comment>
<evidence type="ECO:0000256" key="2">
    <source>
        <dbReference type="ARBA" id="ARBA00022835"/>
    </source>
</evidence>
<dbReference type="SUPFAM" id="SSF50249">
    <property type="entry name" value="Nucleic acid-binding proteins"/>
    <property type="match status" value="1"/>
</dbReference>
<dbReference type="InterPro" id="IPR012340">
    <property type="entry name" value="NA-bd_OB-fold"/>
</dbReference>
<sequence length="222" mass="24622">MSRNLVVTEFHMSVLFDPSILPGCSSDLEKSIIPGTRLYPISEGYRAGLGCYEIHGFVFSSLTGYTYVYDSNDADGNDIKVVEIRKKFNEKHRIVPVADAIVTARVEAIGPKSARCSIICVENNMLNHEFNSTLRREDIRPNERGVDLLKCVQPGDFILSRVLGHGDAQSGFLISIIEDELGVILAQSGDERLIPYTSELVRSPTSNYTEPRKVALVPNMNS</sequence>
<dbReference type="Gene3D" id="2.40.50.140">
    <property type="entry name" value="Nucleic acid-binding proteins"/>
    <property type="match status" value="1"/>
</dbReference>
<dbReference type="PANTHER" id="PTHR12686">
    <property type="entry name" value="3'-5' EXORIBONUCLEASE CSL4-RELATED"/>
    <property type="match status" value="1"/>
</dbReference>
<dbReference type="GO" id="GO:0005737">
    <property type="term" value="C:cytoplasm"/>
    <property type="evidence" value="ECO:0007669"/>
    <property type="project" value="TreeGrafter"/>
</dbReference>
<keyword evidence="2" id="KW-0271">Exosome</keyword>
<dbReference type="GO" id="GO:0006396">
    <property type="term" value="P:RNA processing"/>
    <property type="evidence" value="ECO:0007669"/>
    <property type="project" value="InterPro"/>
</dbReference>
<dbReference type="PANTHER" id="PTHR12686:SF8">
    <property type="entry name" value="EXOSOME COMPLEX COMPONENT CSL4"/>
    <property type="match status" value="1"/>
</dbReference>
<dbReference type="Gene3D" id="2.40.50.100">
    <property type="match status" value="1"/>
</dbReference>
<keyword evidence="3" id="KW-1185">Reference proteome</keyword>
<name>A0A914DY09_9BILA</name>
<dbReference type="WBParaSite" id="ACRNAN_scaffold4748.g29316.t1">
    <property type="protein sequence ID" value="ACRNAN_scaffold4748.g29316.t1"/>
    <property type="gene ID" value="ACRNAN_scaffold4748.g29316"/>
</dbReference>
<organism evidence="3 4">
    <name type="scientific">Acrobeloides nanus</name>
    <dbReference type="NCBI Taxonomy" id="290746"/>
    <lineage>
        <taxon>Eukaryota</taxon>
        <taxon>Metazoa</taxon>
        <taxon>Ecdysozoa</taxon>
        <taxon>Nematoda</taxon>
        <taxon>Chromadorea</taxon>
        <taxon>Rhabditida</taxon>
        <taxon>Tylenchina</taxon>
        <taxon>Cephalobomorpha</taxon>
        <taxon>Cephaloboidea</taxon>
        <taxon>Cephalobidae</taxon>
        <taxon>Acrobeloides</taxon>
    </lineage>
</organism>
<dbReference type="SUPFAM" id="SSF110324">
    <property type="entry name" value="Ribosomal L27 protein-like"/>
    <property type="match status" value="1"/>
</dbReference>
<evidence type="ECO:0000313" key="3">
    <source>
        <dbReference type="Proteomes" id="UP000887540"/>
    </source>
</evidence>
<dbReference type="AlphaFoldDB" id="A0A914DY09"/>
<evidence type="ECO:0000256" key="1">
    <source>
        <dbReference type="ARBA" id="ARBA00004604"/>
    </source>
</evidence>